<sequence length="381" mass="40142">MKTKLLFALLLISALGYSQTYDNSAGYYINELIASISGTDTPDEYIELRGPASGTLPAGTYFITIEGDGESGNLGEVQEVLDLSGLSFGANGYLTITFTPAVGTNSYATLLAAAGSNDYDQTSVTGYDGDLLDYTASYLLISAPADPDGVVVDGSPLDGEFDSAGAHTSWNIYDSVSSMDDDGGAADTEYAWAQMNVTTNYTTTPGYFSFPSTSSVISCDNTPGGGSTSNVYYIARQGTSTGYDSVTDWMAGQTNSGSTRPNWTFSGTDAKNVPDALSGTTLPDSTFGGPNVDPANDVLSTEDFAVSDFRIYPNPASTTITIKSSKTEIDSVELYNILGLRVLATKTLENDAIDVSEMASGVYLLKVNSDETSVTKRVVIK</sequence>
<evidence type="ECO:0000313" key="4">
    <source>
        <dbReference type="EMBL" id="GAA4965514.1"/>
    </source>
</evidence>
<gene>
    <name evidence="4" type="ORF">GCM10023315_13200</name>
</gene>
<dbReference type="Pfam" id="PF18962">
    <property type="entry name" value="Por_Secre_tail"/>
    <property type="match status" value="1"/>
</dbReference>
<dbReference type="Proteomes" id="UP001501692">
    <property type="component" value="Unassembled WGS sequence"/>
</dbReference>
<feature type="domain" description="Secretion system C-terminal sorting" evidence="3">
    <location>
        <begin position="311"/>
        <end position="380"/>
    </location>
</feature>
<evidence type="ECO:0000256" key="1">
    <source>
        <dbReference type="ARBA" id="ARBA00022729"/>
    </source>
</evidence>
<keyword evidence="5" id="KW-1185">Reference proteome</keyword>
<dbReference type="EMBL" id="BAABJK010000004">
    <property type="protein sequence ID" value="GAA4965514.1"/>
    <property type="molecule type" value="Genomic_DNA"/>
</dbReference>
<dbReference type="InterPro" id="IPR026444">
    <property type="entry name" value="Secre_tail"/>
</dbReference>
<feature type="chain" id="PRO_5046969146" description="Secretion system C-terminal sorting domain-containing protein" evidence="2">
    <location>
        <begin position="21"/>
        <end position="381"/>
    </location>
</feature>
<protein>
    <recommendedName>
        <fullName evidence="3">Secretion system C-terminal sorting domain-containing protein</fullName>
    </recommendedName>
</protein>
<feature type="signal peptide" evidence="2">
    <location>
        <begin position="1"/>
        <end position="20"/>
    </location>
</feature>
<dbReference type="RefSeq" id="WP_345166040.1">
    <property type="nucleotide sequence ID" value="NZ_BAABJK010000004.1"/>
</dbReference>
<evidence type="ECO:0000313" key="5">
    <source>
        <dbReference type="Proteomes" id="UP001501692"/>
    </source>
</evidence>
<name>A0ABP9HAF5_9FLAO</name>
<comment type="caution">
    <text evidence="4">The sequence shown here is derived from an EMBL/GenBank/DDBJ whole genome shotgun (WGS) entry which is preliminary data.</text>
</comment>
<reference evidence="5" key="1">
    <citation type="journal article" date="2019" name="Int. J. Syst. Evol. Microbiol.">
        <title>The Global Catalogue of Microorganisms (GCM) 10K type strain sequencing project: providing services to taxonomists for standard genome sequencing and annotation.</title>
        <authorList>
            <consortium name="The Broad Institute Genomics Platform"/>
            <consortium name="The Broad Institute Genome Sequencing Center for Infectious Disease"/>
            <person name="Wu L."/>
            <person name="Ma J."/>
        </authorList>
    </citation>
    <scope>NUCLEOTIDE SEQUENCE [LARGE SCALE GENOMIC DNA]</scope>
    <source>
        <strain evidence="5">JCM 18287</strain>
    </source>
</reference>
<keyword evidence="1 2" id="KW-0732">Signal</keyword>
<dbReference type="NCBIfam" id="TIGR04183">
    <property type="entry name" value="Por_Secre_tail"/>
    <property type="match status" value="1"/>
</dbReference>
<evidence type="ECO:0000259" key="3">
    <source>
        <dbReference type="Pfam" id="PF18962"/>
    </source>
</evidence>
<evidence type="ECO:0000256" key="2">
    <source>
        <dbReference type="SAM" id="SignalP"/>
    </source>
</evidence>
<organism evidence="4 5">
    <name type="scientific">Algibacter aquimarinus</name>
    <dbReference type="NCBI Taxonomy" id="1136748"/>
    <lineage>
        <taxon>Bacteria</taxon>
        <taxon>Pseudomonadati</taxon>
        <taxon>Bacteroidota</taxon>
        <taxon>Flavobacteriia</taxon>
        <taxon>Flavobacteriales</taxon>
        <taxon>Flavobacteriaceae</taxon>
        <taxon>Algibacter</taxon>
    </lineage>
</organism>
<accession>A0ABP9HAF5</accession>
<proteinExistence type="predicted"/>